<evidence type="ECO:0008006" key="11">
    <source>
        <dbReference type="Google" id="ProtNLM"/>
    </source>
</evidence>
<feature type="chain" id="PRO_5012233613" description="Cytochrome C" evidence="8">
    <location>
        <begin position="20"/>
        <end position="147"/>
    </location>
</feature>
<evidence type="ECO:0000256" key="5">
    <source>
        <dbReference type="ARBA" id="ARBA00023004"/>
    </source>
</evidence>
<dbReference type="Gene3D" id="1.20.120.10">
    <property type="entry name" value="Cytochrome c/b562"/>
    <property type="match status" value="1"/>
</dbReference>
<gene>
    <name evidence="9" type="ORF">BTE48_10175</name>
</gene>
<dbReference type="Pfam" id="PF01322">
    <property type="entry name" value="Cytochrom_C_2"/>
    <property type="match status" value="1"/>
</dbReference>
<dbReference type="GO" id="GO:0020037">
    <property type="term" value="F:heme binding"/>
    <property type="evidence" value="ECO:0007669"/>
    <property type="project" value="InterPro"/>
</dbReference>
<comment type="caution">
    <text evidence="9">The sequence shown here is derived from an EMBL/GenBank/DDBJ whole genome shotgun (WGS) entry which is preliminary data.</text>
</comment>
<dbReference type="STRING" id="64969.SAMN02745127_02111"/>
<sequence>MKTLMLITLAWVFSTTSYAADYSDPAQAMKARQDQFEEIKTTFKQLRFDVMQKNFDAAATAKSAQKVAELSQPLLEMFRVRSDQGKTKALDRIWDNWPRFEKQMLEFVELNNKTVEALRYGNQDDAKDFVDQAAKSCKSCHRLFKAK</sequence>
<dbReference type="GO" id="GO:0042597">
    <property type="term" value="C:periplasmic space"/>
    <property type="evidence" value="ECO:0007669"/>
    <property type="project" value="InterPro"/>
</dbReference>
<evidence type="ECO:0000256" key="2">
    <source>
        <dbReference type="ARBA" id="ARBA00022617"/>
    </source>
</evidence>
<feature type="binding site" description="axial binding residue" evidence="6">
    <location>
        <position position="141"/>
    </location>
    <ligand>
        <name>heme c</name>
        <dbReference type="ChEBI" id="CHEBI:61717"/>
    </ligand>
    <ligandPart>
        <name>Fe</name>
        <dbReference type="ChEBI" id="CHEBI:18248"/>
    </ligandPart>
</feature>
<feature type="binding site" description="covalent" evidence="7">
    <location>
        <position position="140"/>
    </location>
    <ligand>
        <name>heme c</name>
        <dbReference type="ChEBI" id="CHEBI:61717"/>
    </ligand>
</feature>
<keyword evidence="10" id="KW-1185">Reference proteome</keyword>
<accession>A0A1T4R2Y4</accession>
<dbReference type="GO" id="GO:0009055">
    <property type="term" value="F:electron transfer activity"/>
    <property type="evidence" value="ECO:0007669"/>
    <property type="project" value="InterPro"/>
</dbReference>
<organism evidence="9 10">
    <name type="scientific">Oceanospirillum multiglobuliferum</name>
    <dbReference type="NCBI Taxonomy" id="64969"/>
    <lineage>
        <taxon>Bacteria</taxon>
        <taxon>Pseudomonadati</taxon>
        <taxon>Pseudomonadota</taxon>
        <taxon>Gammaproteobacteria</taxon>
        <taxon>Oceanospirillales</taxon>
        <taxon>Oceanospirillaceae</taxon>
        <taxon>Oceanospirillum</taxon>
    </lineage>
</organism>
<keyword evidence="4" id="KW-0249">Electron transport</keyword>
<keyword evidence="1" id="KW-0813">Transport</keyword>
<dbReference type="RefSeq" id="WP_078745694.1">
    <property type="nucleotide sequence ID" value="NZ_FUXG01000014.1"/>
</dbReference>
<feature type="binding site" description="covalent" evidence="7">
    <location>
        <position position="137"/>
    </location>
    <ligand>
        <name>heme c</name>
        <dbReference type="ChEBI" id="CHEBI:61717"/>
    </ligand>
</feature>
<evidence type="ECO:0000256" key="3">
    <source>
        <dbReference type="ARBA" id="ARBA00022723"/>
    </source>
</evidence>
<dbReference type="InterPro" id="IPR010980">
    <property type="entry name" value="Cyt_c/b562"/>
</dbReference>
<evidence type="ECO:0000256" key="1">
    <source>
        <dbReference type="ARBA" id="ARBA00022448"/>
    </source>
</evidence>
<dbReference type="SUPFAM" id="SSF47175">
    <property type="entry name" value="Cytochromes"/>
    <property type="match status" value="1"/>
</dbReference>
<feature type="signal peptide" evidence="8">
    <location>
        <begin position="1"/>
        <end position="19"/>
    </location>
</feature>
<evidence type="ECO:0000313" key="10">
    <source>
        <dbReference type="Proteomes" id="UP000191418"/>
    </source>
</evidence>
<comment type="PTM">
    <text evidence="7">Binds 1 heme group per subunit.</text>
</comment>
<name>A0A1T4R2Y4_9GAMM</name>
<dbReference type="PIRSF" id="PIRSF000027">
    <property type="entry name" value="Cytc_c_prime"/>
    <property type="match status" value="1"/>
</dbReference>
<reference evidence="9 10" key="1">
    <citation type="submission" date="2017-01" db="EMBL/GenBank/DDBJ databases">
        <title>Genome Sequencing of a Marine Spirillum, Oceanospirillum multiglobuliferum ATCC 33336, from Japan.</title>
        <authorList>
            <person name="Carney J.G."/>
            <person name="Trachtenberg A.M."/>
            <person name="Rheaume B.A."/>
            <person name="Linnane J.D."/>
            <person name="Pitts N.L."/>
            <person name="Mykles D.L."/>
            <person name="Maclea K.S."/>
        </authorList>
    </citation>
    <scope>NUCLEOTIDE SEQUENCE [LARGE SCALE GENOMIC DNA]</scope>
    <source>
        <strain evidence="9 10">ATCC 33336</strain>
    </source>
</reference>
<dbReference type="InterPro" id="IPR002321">
    <property type="entry name" value="Cyt_c_II"/>
</dbReference>
<dbReference type="InterPro" id="IPR012127">
    <property type="entry name" value="Cyt_c_prime"/>
</dbReference>
<dbReference type="AlphaFoldDB" id="A0A1T4R2Y4"/>
<dbReference type="GO" id="GO:0022900">
    <property type="term" value="P:electron transport chain"/>
    <property type="evidence" value="ECO:0007669"/>
    <property type="project" value="InterPro"/>
</dbReference>
<proteinExistence type="predicted"/>
<protein>
    <recommendedName>
        <fullName evidence="11">Cytochrome C</fullName>
    </recommendedName>
</protein>
<keyword evidence="3 6" id="KW-0479">Metal-binding</keyword>
<dbReference type="GO" id="GO:0005506">
    <property type="term" value="F:iron ion binding"/>
    <property type="evidence" value="ECO:0007669"/>
    <property type="project" value="InterPro"/>
</dbReference>
<evidence type="ECO:0000256" key="8">
    <source>
        <dbReference type="SAM" id="SignalP"/>
    </source>
</evidence>
<evidence type="ECO:0000256" key="6">
    <source>
        <dbReference type="PIRSR" id="PIRSR000027-1"/>
    </source>
</evidence>
<dbReference type="Proteomes" id="UP000191418">
    <property type="component" value="Unassembled WGS sequence"/>
</dbReference>
<keyword evidence="8" id="KW-0732">Signal</keyword>
<keyword evidence="5 6" id="KW-0408">Iron</keyword>
<evidence type="ECO:0000313" key="9">
    <source>
        <dbReference type="EMBL" id="OPX55287.1"/>
    </source>
</evidence>
<evidence type="ECO:0000256" key="4">
    <source>
        <dbReference type="ARBA" id="ARBA00022982"/>
    </source>
</evidence>
<keyword evidence="2 7" id="KW-0349">Heme</keyword>
<evidence type="ECO:0000256" key="7">
    <source>
        <dbReference type="PIRSR" id="PIRSR000027-2"/>
    </source>
</evidence>
<dbReference type="PROSITE" id="PS51009">
    <property type="entry name" value="CYTCII"/>
    <property type="match status" value="1"/>
</dbReference>
<dbReference type="OrthoDB" id="5520910at2"/>
<dbReference type="EMBL" id="MTSM01000011">
    <property type="protein sequence ID" value="OPX55287.1"/>
    <property type="molecule type" value="Genomic_DNA"/>
</dbReference>